<feature type="transmembrane region" description="Helical" evidence="6">
    <location>
        <begin position="157"/>
        <end position="175"/>
    </location>
</feature>
<proteinExistence type="inferred from homology"/>
<accession>A0A559K5N3</accession>
<evidence type="ECO:0000256" key="3">
    <source>
        <dbReference type="ARBA" id="ARBA00022692"/>
    </source>
</evidence>
<dbReference type="AlphaFoldDB" id="A0A559K5N3"/>
<dbReference type="GO" id="GO:0016020">
    <property type="term" value="C:membrane"/>
    <property type="evidence" value="ECO:0007669"/>
    <property type="project" value="UniProtKB-SubCell"/>
</dbReference>
<dbReference type="Pfam" id="PF01594">
    <property type="entry name" value="AI-2E_transport"/>
    <property type="match status" value="1"/>
</dbReference>
<feature type="transmembrane region" description="Helical" evidence="6">
    <location>
        <begin position="55"/>
        <end position="75"/>
    </location>
</feature>
<comment type="subcellular location">
    <subcellularLocation>
        <location evidence="1">Membrane</location>
        <topology evidence="1">Multi-pass membrane protein</topology>
    </subcellularLocation>
</comment>
<reference evidence="7 8" key="1">
    <citation type="submission" date="2019-07" db="EMBL/GenBank/DDBJ databases">
        <authorList>
            <person name="Kim J."/>
        </authorList>
    </citation>
    <scope>NUCLEOTIDE SEQUENCE [LARGE SCALE GENOMIC DNA]</scope>
    <source>
        <strain evidence="7 8">JC52</strain>
    </source>
</reference>
<keyword evidence="5 6" id="KW-0472">Membrane</keyword>
<comment type="caution">
    <text evidence="7">The sequence shown here is derived from an EMBL/GenBank/DDBJ whole genome shotgun (WGS) entry which is preliminary data.</text>
</comment>
<dbReference type="GO" id="GO:0055085">
    <property type="term" value="P:transmembrane transport"/>
    <property type="evidence" value="ECO:0007669"/>
    <property type="project" value="TreeGrafter"/>
</dbReference>
<dbReference type="NCBIfam" id="TIGR02872">
    <property type="entry name" value="spore_ytvI"/>
    <property type="match status" value="1"/>
</dbReference>
<dbReference type="PANTHER" id="PTHR21716">
    <property type="entry name" value="TRANSMEMBRANE PROTEIN"/>
    <property type="match status" value="1"/>
</dbReference>
<gene>
    <name evidence="7" type="primary">ytvI</name>
    <name evidence="7" type="ORF">FPZ49_23885</name>
</gene>
<evidence type="ECO:0000256" key="4">
    <source>
        <dbReference type="ARBA" id="ARBA00022989"/>
    </source>
</evidence>
<dbReference type="PANTHER" id="PTHR21716:SF68">
    <property type="entry name" value="TRANSPORT PROTEIN YTVI-RELATED"/>
    <property type="match status" value="1"/>
</dbReference>
<feature type="transmembrane region" description="Helical" evidence="6">
    <location>
        <begin position="204"/>
        <end position="230"/>
    </location>
</feature>
<evidence type="ECO:0000256" key="5">
    <source>
        <dbReference type="ARBA" id="ARBA00023136"/>
    </source>
</evidence>
<dbReference type="Proteomes" id="UP000317036">
    <property type="component" value="Unassembled WGS sequence"/>
</dbReference>
<evidence type="ECO:0000256" key="2">
    <source>
        <dbReference type="ARBA" id="ARBA00009773"/>
    </source>
</evidence>
<comment type="similarity">
    <text evidence="2">Belongs to the autoinducer-2 exporter (AI-2E) (TC 2.A.86) family.</text>
</comment>
<evidence type="ECO:0000256" key="6">
    <source>
        <dbReference type="SAM" id="Phobius"/>
    </source>
</evidence>
<feature type="transmembrane region" description="Helical" evidence="6">
    <location>
        <begin position="237"/>
        <end position="262"/>
    </location>
</feature>
<feature type="transmembrane region" description="Helical" evidence="6">
    <location>
        <begin position="7"/>
        <end position="35"/>
    </location>
</feature>
<dbReference type="InterPro" id="IPR014227">
    <property type="entry name" value="YtvI-like"/>
</dbReference>
<evidence type="ECO:0000313" key="7">
    <source>
        <dbReference type="EMBL" id="TVY07406.1"/>
    </source>
</evidence>
<sequence length="349" mass="38241">MSLRTLVFCFLGVVLLYGLFTIGFPFLLAMLVAILLEPVVQALVRYFRMGRMLSAAAACTLFTGLILGFVYLVGFKMVTELIQFWNNAPDYINEAQLFFEDATAKTQLFYETLPAGMALQLQKWIETGLTVLTENIKTIVTAISGYFVSVAKTIPSLFIFFVVFVIGLYLISFSLPKLHESFLNLFDKLSRGKVTAVLADLRRAILGFIFAQFMISVLTYVVTLVGLLVLGVDYPLAIALLIVGVDVLPVLGTSVVLIPWAVYSMLSGNSHLGIGLLVLLLGLMIFRRLIEPKIIGDAVGINALAALVSMYVGFQLIGVIGLILGPVLIIVYQALRKAGLLKINIKLDT</sequence>
<name>A0A559K5N3_9BACL</name>
<evidence type="ECO:0000313" key="8">
    <source>
        <dbReference type="Proteomes" id="UP000317036"/>
    </source>
</evidence>
<keyword evidence="3 6" id="KW-0812">Transmembrane</keyword>
<keyword evidence="4 6" id="KW-1133">Transmembrane helix</keyword>
<feature type="transmembrane region" description="Helical" evidence="6">
    <location>
        <begin position="317"/>
        <end position="335"/>
    </location>
</feature>
<dbReference type="EMBL" id="VNJI01000037">
    <property type="protein sequence ID" value="TVY07406.1"/>
    <property type="molecule type" value="Genomic_DNA"/>
</dbReference>
<dbReference type="OrthoDB" id="9774361at2"/>
<keyword evidence="8" id="KW-1185">Reference proteome</keyword>
<dbReference type="RefSeq" id="WP_144851750.1">
    <property type="nucleotide sequence ID" value="NZ_VNJI01000037.1"/>
</dbReference>
<feature type="transmembrane region" description="Helical" evidence="6">
    <location>
        <begin position="268"/>
        <end position="287"/>
    </location>
</feature>
<organism evidence="7 8">
    <name type="scientific">Paenibacillus cremeus</name>
    <dbReference type="NCBI Taxonomy" id="2163881"/>
    <lineage>
        <taxon>Bacteria</taxon>
        <taxon>Bacillati</taxon>
        <taxon>Bacillota</taxon>
        <taxon>Bacilli</taxon>
        <taxon>Bacillales</taxon>
        <taxon>Paenibacillaceae</taxon>
        <taxon>Paenibacillus</taxon>
    </lineage>
</organism>
<dbReference type="InterPro" id="IPR002549">
    <property type="entry name" value="AI-2E-like"/>
</dbReference>
<evidence type="ECO:0000256" key="1">
    <source>
        <dbReference type="ARBA" id="ARBA00004141"/>
    </source>
</evidence>
<protein>
    <submittedName>
        <fullName evidence="7">Sporulation integral membrane protein YtvI</fullName>
    </submittedName>
</protein>